<protein>
    <submittedName>
        <fullName evidence="1">Excisionase</fullName>
    </submittedName>
</protein>
<name>A0ABY5ZXA0_9BURK</name>
<reference evidence="1" key="1">
    <citation type="submission" date="2022-09" db="EMBL/GenBank/DDBJ databases">
        <title>Bacterial diversity in gut of crayfish and pufferfish.</title>
        <authorList>
            <person name="Huang Y."/>
        </authorList>
    </citation>
    <scope>NUCLEOTIDE SEQUENCE</scope>
    <source>
        <strain evidence="1">PR12</strain>
    </source>
</reference>
<dbReference type="Proteomes" id="UP001058290">
    <property type="component" value="Chromosome"/>
</dbReference>
<gene>
    <name evidence="1" type="ORF">N4T19_23055</name>
</gene>
<accession>A0ABY5ZXA0</accession>
<organism evidence="1 2">
    <name type="scientific">Comamonas squillarum</name>
    <dbReference type="NCBI Taxonomy" id="2977320"/>
    <lineage>
        <taxon>Bacteria</taxon>
        <taxon>Pseudomonadati</taxon>
        <taxon>Pseudomonadota</taxon>
        <taxon>Betaproteobacteria</taxon>
        <taxon>Burkholderiales</taxon>
        <taxon>Comamonadaceae</taxon>
        <taxon>Comamonas</taxon>
    </lineage>
</organism>
<keyword evidence="2" id="KW-1185">Reference proteome</keyword>
<dbReference type="EMBL" id="CP104377">
    <property type="protein sequence ID" value="UXC18523.1"/>
    <property type="molecule type" value="Genomic_DNA"/>
</dbReference>
<evidence type="ECO:0000313" key="2">
    <source>
        <dbReference type="Proteomes" id="UP001058290"/>
    </source>
</evidence>
<evidence type="ECO:0000313" key="1">
    <source>
        <dbReference type="EMBL" id="UXC18523.1"/>
    </source>
</evidence>
<proteinExistence type="predicted"/>
<sequence>MSSIELEAPQPVYLAADRYVTIRVYSAISGFTIKAIQRKIESGVWIQKREWVRAPDGHIFIDREGVQQWLTRGV</sequence>
<dbReference type="RefSeq" id="WP_260719089.1">
    <property type="nucleotide sequence ID" value="NZ_CP104377.1"/>
</dbReference>